<evidence type="ECO:0000313" key="3">
    <source>
        <dbReference type="Proteomes" id="UP000599109"/>
    </source>
</evidence>
<dbReference type="Proteomes" id="UP000599109">
    <property type="component" value="Unassembled WGS sequence"/>
</dbReference>
<evidence type="ECO:0000313" key="2">
    <source>
        <dbReference type="EMBL" id="MBL0392520.1"/>
    </source>
</evidence>
<name>A0A937CTG0_9BURK</name>
<sequence length="205" mass="23272">MDITLLAGVLLLALVLAIAWLLIRRGHSRRLEQRFGPEYHRTVKEMGSRDKAEAELAARQKRVEKLHLAPLAPQLAARFADEWRLLQARFVDHPRGVLMEADRLVTDLMRQRGYPMADFDTRAADISVDHPAVVHHYRTARDIALRDQRGEADTEALRQAVVHYRALFSELLEVEEAHPAEPPPGRGGLLHRKPATSGKHTMESH</sequence>
<comment type="caution">
    <text evidence="2">The sequence shown here is derived from an EMBL/GenBank/DDBJ whole genome shotgun (WGS) entry which is preliminary data.</text>
</comment>
<dbReference type="EMBL" id="JAEQNE010000003">
    <property type="protein sequence ID" value="MBL0392520.1"/>
    <property type="molecule type" value="Genomic_DNA"/>
</dbReference>
<feature type="region of interest" description="Disordered" evidence="1">
    <location>
        <begin position="178"/>
        <end position="205"/>
    </location>
</feature>
<reference evidence="2 3" key="1">
    <citation type="journal article" date="2017" name="Int. J. Syst. Evol. Microbiol.">
        <title>Ramlibacter monticola sp. nov., isolated from forest soil.</title>
        <authorList>
            <person name="Chaudhary D.K."/>
            <person name="Kim J."/>
        </authorList>
    </citation>
    <scope>NUCLEOTIDE SEQUENCE [LARGE SCALE GENOMIC DNA]</scope>
    <source>
        <strain evidence="2 3">KACC 19175</strain>
    </source>
</reference>
<organism evidence="2 3">
    <name type="scientific">Ramlibacter monticola</name>
    <dbReference type="NCBI Taxonomy" id="1926872"/>
    <lineage>
        <taxon>Bacteria</taxon>
        <taxon>Pseudomonadati</taxon>
        <taxon>Pseudomonadota</taxon>
        <taxon>Betaproteobacteria</taxon>
        <taxon>Burkholderiales</taxon>
        <taxon>Comamonadaceae</taxon>
        <taxon>Ramlibacter</taxon>
    </lineage>
</organism>
<evidence type="ECO:0008006" key="4">
    <source>
        <dbReference type="Google" id="ProtNLM"/>
    </source>
</evidence>
<proteinExistence type="predicted"/>
<protein>
    <recommendedName>
        <fullName evidence="4">Secreted protein</fullName>
    </recommendedName>
</protein>
<accession>A0A937CTG0</accession>
<gene>
    <name evidence="2" type="ORF">JJ685_15375</name>
</gene>
<keyword evidence="3" id="KW-1185">Reference proteome</keyword>
<dbReference type="AlphaFoldDB" id="A0A937CTG0"/>
<dbReference type="RefSeq" id="WP_201675141.1">
    <property type="nucleotide sequence ID" value="NZ_JAEQNE010000003.1"/>
</dbReference>
<evidence type="ECO:0000256" key="1">
    <source>
        <dbReference type="SAM" id="MobiDB-lite"/>
    </source>
</evidence>